<dbReference type="Proteomes" id="UP000887576">
    <property type="component" value="Unplaced"/>
</dbReference>
<sequence>MPLLINWKELSNSIADFPYAAYAPFDVSVANVSDLKLKADSLVGNGLGSFGNGLNTGPPTPARRRHRTTFTQEQLQELENAFQKSHYPDIYAREDLARTTKLNEARIQVWFQNRRAKHRKQEKQIHKAGQLFSNPNAANVAASIMRPVYPTSSITVTGQRQLEMWPYNYQVPRQMQYPTTSMQYGQVGTPFGNISNQFTVADSESIYRQIRPQDGQSTGQLPYNANL</sequence>
<proteinExistence type="predicted"/>
<reference evidence="2" key="1">
    <citation type="submission" date="2022-11" db="UniProtKB">
        <authorList>
            <consortium name="WormBaseParasite"/>
        </authorList>
    </citation>
    <scope>IDENTIFICATION</scope>
</reference>
<protein>
    <submittedName>
        <fullName evidence="2">Homeobox domain-containing protein</fullName>
    </submittedName>
</protein>
<evidence type="ECO:0000313" key="2">
    <source>
        <dbReference type="WBParaSite" id="JU765_v2.g13034.t1"/>
    </source>
</evidence>
<organism evidence="1 2">
    <name type="scientific">Panagrolaimus sp. JU765</name>
    <dbReference type="NCBI Taxonomy" id="591449"/>
    <lineage>
        <taxon>Eukaryota</taxon>
        <taxon>Metazoa</taxon>
        <taxon>Ecdysozoa</taxon>
        <taxon>Nematoda</taxon>
        <taxon>Chromadorea</taxon>
        <taxon>Rhabditida</taxon>
        <taxon>Tylenchina</taxon>
        <taxon>Panagrolaimomorpha</taxon>
        <taxon>Panagrolaimoidea</taxon>
        <taxon>Panagrolaimidae</taxon>
        <taxon>Panagrolaimus</taxon>
    </lineage>
</organism>
<accession>A0AC34Q5K9</accession>
<evidence type="ECO:0000313" key="1">
    <source>
        <dbReference type="Proteomes" id="UP000887576"/>
    </source>
</evidence>
<name>A0AC34Q5K9_9BILA</name>
<dbReference type="WBParaSite" id="JU765_v2.g13034.t1">
    <property type="protein sequence ID" value="JU765_v2.g13034.t1"/>
    <property type="gene ID" value="JU765_v2.g13034"/>
</dbReference>